<keyword evidence="1" id="KW-0472">Membrane</keyword>
<dbReference type="SUPFAM" id="SSF81321">
    <property type="entry name" value="Family A G protein-coupled receptor-like"/>
    <property type="match status" value="1"/>
</dbReference>
<organism evidence="2 3">
    <name type="scientific">Homarus americanus</name>
    <name type="common">American lobster</name>
    <dbReference type="NCBI Taxonomy" id="6706"/>
    <lineage>
        <taxon>Eukaryota</taxon>
        <taxon>Metazoa</taxon>
        <taxon>Ecdysozoa</taxon>
        <taxon>Arthropoda</taxon>
        <taxon>Crustacea</taxon>
        <taxon>Multicrustacea</taxon>
        <taxon>Malacostraca</taxon>
        <taxon>Eumalacostraca</taxon>
        <taxon>Eucarida</taxon>
        <taxon>Decapoda</taxon>
        <taxon>Pleocyemata</taxon>
        <taxon>Astacidea</taxon>
        <taxon>Nephropoidea</taxon>
        <taxon>Nephropidae</taxon>
        <taxon>Homarus</taxon>
    </lineage>
</organism>
<comment type="caution">
    <text evidence="2">The sequence shown here is derived from an EMBL/GenBank/DDBJ whole genome shotgun (WGS) entry which is preliminary data.</text>
</comment>
<name>A0A8J5JWK3_HOMAM</name>
<evidence type="ECO:0000313" key="2">
    <source>
        <dbReference type="EMBL" id="KAG7160659.1"/>
    </source>
</evidence>
<evidence type="ECO:0000313" key="3">
    <source>
        <dbReference type="Proteomes" id="UP000747542"/>
    </source>
</evidence>
<dbReference type="Gene3D" id="1.20.1070.10">
    <property type="entry name" value="Rhodopsin 7-helix transmembrane proteins"/>
    <property type="match status" value="1"/>
</dbReference>
<gene>
    <name evidence="2" type="ORF">Hamer_G027015</name>
</gene>
<reference evidence="2" key="1">
    <citation type="journal article" date="2021" name="Sci. Adv.">
        <title>The American lobster genome reveals insights on longevity, neural, and immune adaptations.</title>
        <authorList>
            <person name="Polinski J.M."/>
            <person name="Zimin A.V."/>
            <person name="Clark K.F."/>
            <person name="Kohn A.B."/>
            <person name="Sadowski N."/>
            <person name="Timp W."/>
            <person name="Ptitsyn A."/>
            <person name="Khanna P."/>
            <person name="Romanova D.Y."/>
            <person name="Williams P."/>
            <person name="Greenwood S.J."/>
            <person name="Moroz L.L."/>
            <person name="Walt D.R."/>
            <person name="Bodnar A.G."/>
        </authorList>
    </citation>
    <scope>NUCLEOTIDE SEQUENCE</scope>
    <source>
        <strain evidence="2">GMGI-L3</strain>
    </source>
</reference>
<evidence type="ECO:0000256" key="1">
    <source>
        <dbReference type="SAM" id="Phobius"/>
    </source>
</evidence>
<accession>A0A8J5JWK3</accession>
<dbReference type="AlphaFoldDB" id="A0A8J5JWK3"/>
<keyword evidence="1" id="KW-0812">Transmembrane</keyword>
<keyword evidence="1" id="KW-1133">Transmembrane helix</keyword>
<dbReference type="Proteomes" id="UP000747542">
    <property type="component" value="Unassembled WGS sequence"/>
</dbReference>
<sequence>MTVSHYNYNTAHHHGRHCCTEDLLAVDAVLPLDTKTSARYVSRLIPRRVLQLRAGTPRDLPRVPPSLITTTTTSSTLSVPSRRVLCVCPGSIPQALRVYVPAVSLRPSSESYPAVRVYFPAVRVYVPAVRVYVPAVRVYAPTVELVSDDNDDGEDDVAHQVVYRQVLPCLVLLGVLLNSLCVLVLTRPRVLCWWCLTCWCVSSISPSSPPSTAAPSLLRRGLLLRPLRLDLVLLSQSVGTYTILWLALDRFMAVWTPLLYPRVQKKPNFTVGEDGGNGGGVHHDPPDIYIVRETIISTTTGLGQGFQHDYSEYWHKVYRNFYSLMVMCLPSCLMAVFNIGLVVGGWTAVSDCLLLLRRSEEDEGPWSPP</sequence>
<feature type="transmembrane region" description="Helical" evidence="1">
    <location>
        <begin position="321"/>
        <end position="349"/>
    </location>
</feature>
<proteinExistence type="predicted"/>
<protein>
    <submittedName>
        <fullName evidence="2">Uncharacterized protein</fullName>
    </submittedName>
</protein>
<dbReference type="EMBL" id="JAHLQT010031118">
    <property type="protein sequence ID" value="KAG7160659.1"/>
    <property type="molecule type" value="Genomic_DNA"/>
</dbReference>
<keyword evidence="3" id="KW-1185">Reference proteome</keyword>